<dbReference type="Proteomes" id="UP000054538">
    <property type="component" value="Unassembled WGS sequence"/>
</dbReference>
<dbReference type="InParanoid" id="A0A0D0CUE8"/>
<dbReference type="AlphaFoldDB" id="A0A0D0CUE8"/>
<keyword evidence="2" id="KW-1185">Reference proteome</keyword>
<sequence length="63" mass="7162">MGMASYMVVETTPHSKSCIGRCRNLSDNIPEHRLVFERNKATFKCHLQRILGKSPSKEDRVTG</sequence>
<evidence type="ECO:0000313" key="1">
    <source>
        <dbReference type="EMBL" id="KIK79063.1"/>
    </source>
</evidence>
<protein>
    <submittedName>
        <fullName evidence="1">Uncharacterized protein</fullName>
    </submittedName>
</protein>
<dbReference type="EMBL" id="KN826387">
    <property type="protein sequence ID" value="KIK79063.1"/>
    <property type="molecule type" value="Genomic_DNA"/>
</dbReference>
<proteinExistence type="predicted"/>
<accession>A0A0D0CUE8</accession>
<name>A0A0D0CUE8_9AGAM</name>
<reference evidence="1 2" key="1">
    <citation type="submission" date="2014-04" db="EMBL/GenBank/DDBJ databases">
        <authorList>
            <consortium name="DOE Joint Genome Institute"/>
            <person name="Kuo A."/>
            <person name="Kohler A."/>
            <person name="Jargeat P."/>
            <person name="Nagy L.G."/>
            <person name="Floudas D."/>
            <person name="Copeland A."/>
            <person name="Barry K.W."/>
            <person name="Cichocki N."/>
            <person name="Veneault-Fourrey C."/>
            <person name="LaButti K."/>
            <person name="Lindquist E.A."/>
            <person name="Lipzen A."/>
            <person name="Lundell T."/>
            <person name="Morin E."/>
            <person name="Murat C."/>
            <person name="Sun H."/>
            <person name="Tunlid A."/>
            <person name="Henrissat B."/>
            <person name="Grigoriev I.V."/>
            <person name="Hibbett D.S."/>
            <person name="Martin F."/>
            <person name="Nordberg H.P."/>
            <person name="Cantor M.N."/>
            <person name="Hua S.X."/>
        </authorList>
    </citation>
    <scope>NUCLEOTIDE SEQUENCE [LARGE SCALE GENOMIC DNA]</scope>
    <source>
        <strain evidence="1 2">Ve08.2h10</strain>
    </source>
</reference>
<reference evidence="2" key="2">
    <citation type="submission" date="2015-01" db="EMBL/GenBank/DDBJ databases">
        <title>Evolutionary Origins and Diversification of the Mycorrhizal Mutualists.</title>
        <authorList>
            <consortium name="DOE Joint Genome Institute"/>
            <consortium name="Mycorrhizal Genomics Consortium"/>
            <person name="Kohler A."/>
            <person name="Kuo A."/>
            <person name="Nagy L.G."/>
            <person name="Floudas D."/>
            <person name="Copeland A."/>
            <person name="Barry K.W."/>
            <person name="Cichocki N."/>
            <person name="Veneault-Fourrey C."/>
            <person name="LaButti K."/>
            <person name="Lindquist E.A."/>
            <person name="Lipzen A."/>
            <person name="Lundell T."/>
            <person name="Morin E."/>
            <person name="Murat C."/>
            <person name="Riley R."/>
            <person name="Ohm R."/>
            <person name="Sun H."/>
            <person name="Tunlid A."/>
            <person name="Henrissat B."/>
            <person name="Grigoriev I.V."/>
            <person name="Hibbett D.S."/>
            <person name="Martin F."/>
        </authorList>
    </citation>
    <scope>NUCLEOTIDE SEQUENCE [LARGE SCALE GENOMIC DNA]</scope>
    <source>
        <strain evidence="2">Ve08.2h10</strain>
    </source>
</reference>
<organism evidence="1 2">
    <name type="scientific">Paxillus rubicundulus Ve08.2h10</name>
    <dbReference type="NCBI Taxonomy" id="930991"/>
    <lineage>
        <taxon>Eukaryota</taxon>
        <taxon>Fungi</taxon>
        <taxon>Dikarya</taxon>
        <taxon>Basidiomycota</taxon>
        <taxon>Agaricomycotina</taxon>
        <taxon>Agaricomycetes</taxon>
        <taxon>Agaricomycetidae</taxon>
        <taxon>Boletales</taxon>
        <taxon>Paxilineae</taxon>
        <taxon>Paxillaceae</taxon>
        <taxon>Paxillus</taxon>
    </lineage>
</organism>
<dbReference type="HOGENOM" id="CLU_2886447_0_0_1"/>
<evidence type="ECO:0000313" key="2">
    <source>
        <dbReference type="Proteomes" id="UP000054538"/>
    </source>
</evidence>
<gene>
    <name evidence="1" type="ORF">PAXRUDRAFT_834283</name>
</gene>